<dbReference type="EMBL" id="JAQNDM010000002">
    <property type="protein sequence ID" value="MDC0708745.1"/>
    <property type="molecule type" value="Genomic_DNA"/>
</dbReference>
<dbReference type="Gene3D" id="3.30.565.10">
    <property type="entry name" value="Histidine kinase-like ATPase, C-terminal domain"/>
    <property type="match status" value="1"/>
</dbReference>
<evidence type="ECO:0000259" key="3">
    <source>
        <dbReference type="Pfam" id="PF25794"/>
    </source>
</evidence>
<reference evidence="4 5" key="1">
    <citation type="submission" date="2022-11" db="EMBL/GenBank/DDBJ databases">
        <title>Minimal conservation of predation-associated metabolite biosynthetic gene clusters underscores biosynthetic potential of Myxococcota including descriptions for ten novel species: Archangium lansinium sp. nov., Myxococcus landrumus sp. nov., Nannocystis bai.</title>
        <authorList>
            <person name="Ahearne A."/>
            <person name="Stevens C."/>
            <person name="Dowd S."/>
        </authorList>
    </citation>
    <scope>NUCLEOTIDE SEQUENCE [LARGE SCALE GENOMIC DNA]</scope>
    <source>
        <strain evidence="4 5">NCWAL01</strain>
    </source>
</reference>
<dbReference type="InterPro" id="IPR036890">
    <property type="entry name" value="HATPase_C_sf"/>
</dbReference>
<dbReference type="InterPro" id="IPR024975">
    <property type="entry name" value="NOV_C"/>
</dbReference>
<dbReference type="InterPro" id="IPR052957">
    <property type="entry name" value="Auxin_embryo_med"/>
</dbReference>
<comment type="caution">
    <text evidence="4">The sequence shown here is derived from an EMBL/GenBank/DDBJ whole genome shotgun (WGS) entry which is preliminary data.</text>
</comment>
<dbReference type="Proteomes" id="UP001221838">
    <property type="component" value="Unassembled WGS sequence"/>
</dbReference>
<feature type="domain" description="Sacsin/Nov" evidence="3">
    <location>
        <begin position="51"/>
        <end position="150"/>
    </location>
</feature>
<protein>
    <submittedName>
        <fullName evidence="4">DUF3883 domain-containing protein</fullName>
    </submittedName>
</protein>
<dbReference type="Pfam" id="PF13020">
    <property type="entry name" value="NOV_C"/>
    <property type="match status" value="1"/>
</dbReference>
<evidence type="ECO:0000256" key="1">
    <source>
        <dbReference type="SAM" id="MobiDB-lite"/>
    </source>
</evidence>
<keyword evidence="5" id="KW-1185">Reference proteome</keyword>
<dbReference type="SUPFAM" id="SSF55874">
    <property type="entry name" value="ATPase domain of HSP90 chaperone/DNA topoisomerase II/histidine kinase"/>
    <property type="match status" value="1"/>
</dbReference>
<dbReference type="PANTHER" id="PTHR32387">
    <property type="entry name" value="WU:FJ29H11"/>
    <property type="match status" value="1"/>
</dbReference>
<organism evidence="4 5">
    <name type="scientific">Stigmatella ashevillensis</name>
    <dbReference type="NCBI Taxonomy" id="2995309"/>
    <lineage>
        <taxon>Bacteria</taxon>
        <taxon>Pseudomonadati</taxon>
        <taxon>Myxococcota</taxon>
        <taxon>Myxococcia</taxon>
        <taxon>Myxococcales</taxon>
        <taxon>Cystobacterineae</taxon>
        <taxon>Archangiaceae</taxon>
        <taxon>Stigmatella</taxon>
    </lineage>
</organism>
<gene>
    <name evidence="4" type="ORF">POL68_09725</name>
</gene>
<evidence type="ECO:0000313" key="4">
    <source>
        <dbReference type="EMBL" id="MDC0708745.1"/>
    </source>
</evidence>
<proteinExistence type="predicted"/>
<name>A0ABT5D504_9BACT</name>
<evidence type="ECO:0000313" key="5">
    <source>
        <dbReference type="Proteomes" id="UP001221838"/>
    </source>
</evidence>
<dbReference type="PANTHER" id="PTHR32387:SF0">
    <property type="entry name" value="PROTEIN NO VEIN"/>
    <property type="match status" value="1"/>
</dbReference>
<dbReference type="Pfam" id="PF25794">
    <property type="entry name" value="SACS"/>
    <property type="match status" value="1"/>
</dbReference>
<accession>A0ABT5D504</accession>
<evidence type="ECO:0000259" key="2">
    <source>
        <dbReference type="Pfam" id="PF13020"/>
    </source>
</evidence>
<dbReference type="NCBIfam" id="NF047352">
    <property type="entry name" value="P_loop_sacsin"/>
    <property type="match status" value="1"/>
</dbReference>
<feature type="region of interest" description="Disordered" evidence="1">
    <location>
        <begin position="1"/>
        <end position="21"/>
    </location>
</feature>
<dbReference type="InterPro" id="IPR058210">
    <property type="entry name" value="SACS/Nov_dom"/>
</dbReference>
<dbReference type="RefSeq" id="WP_272136712.1">
    <property type="nucleotide sequence ID" value="NZ_JAQNDM010000002.1"/>
</dbReference>
<feature type="region of interest" description="Disordered" evidence="1">
    <location>
        <begin position="1674"/>
        <end position="1694"/>
    </location>
</feature>
<feature type="compositionally biased region" description="Gly residues" evidence="1">
    <location>
        <begin position="1682"/>
        <end position="1691"/>
    </location>
</feature>
<feature type="domain" description="Protein NO VEIN C-terminal" evidence="2">
    <location>
        <begin position="1740"/>
        <end position="1812"/>
    </location>
</feature>
<sequence length="1846" mass="205255">MANKKTRGDTSQPQDPVESIREKTIGEIRTFIAELGNGTAQYRTVHSLTQQIEHQYHSRFIIELLQNAHDALLADPSVGKGRIEVALVTESSGASSIYVANDGRPFQPENFLAIARLGQSNKDPTQSVGHKGLGFRSVLEVCDAPEIYSRAPTAPDLGSGVACFDGYCFRFAPSIVAAIGEAALELLEGGTEARVRLDGIELATGPVDAERYRARIHASGTDPMKEAQLLSAYLLPLPVTAQPPHVADYAARGFSTVVRLSLRDEAARRNALERLAEIDEETFLFLHALSHLDLRVPGEASRSYRKFTVAPPPEGFERQIRIVRDGVEGEAVFRLWERTVGGENAEEAAELQVAVKGLSESWKKLTEVSLAVAVRLDQPTEGLFFIHLPTKLPTGVAAHLHAPFYGDLSRKNIDWTNPLNALLLRYVIKWIDQLVRQHLAGGGLQDALAIIDLLAPLQGSTNAIQSIIPGLKDTALLLTDKGWKTPAQARLIPQPANRRLLDASRLRRHAAFAALPQDLESRRPALTLLFRQLQLDDKPTYQELAETLQGVARDLHARLRKAPEEGASEWVTFWQETEQLIPRDHARFLRDQSLLLSHDGELLTSSSSRHGPKIFFQPSRGEEDEPLEAGGLSRIQVPPTLSASIAFLSDSIPLLQTVTAGRREKTAVRRYLEGTLVDEYGALPILRDVVIPSLPRGRVIEGSPEADRCREALDFGLRIIRGASGQTSLLPLLSQLRVPCKGGWFVASDTAFGPGWEHRGGEALLALLDETHTEHAGFERDRLLLPPDHPNWSGHGPGLAKWLDQAGTTRGLRLRPFKEDWSSLCRSAYCRFQTLPEHPPPGVAAAQWQAYRHAIRETTSTHYSGWFTYEWKDQRRIAALDRFDSLSRAGRSALMQVLLHSLSCWPPEWSSASLHKLEGNPHRITTPSFLRHTLAELEWIWLDEESKGARPRSRWFVPQVIDRRQARQFEHLRPAPASVVKATAEMLQSPLDQLILLGMPRLDFDQKSPSPRLLDDLADGAAEQRFDPVHRPMFLAQARDAWGAFEPGNPPQFPRRFIVMRGSHGPLAMEPTPEDPLYIPDGTQRGIERTLPAGIPILLIAPKDASRLLSTLQRVLGDRVRTLSALKLEPFRGDIAWQASPTVERLDQSALRWLAPFALTVSAFAGGQYGTQTKTFAQAQALLRAVRIEPVEQLAVRVAKLGDGSAVPTKALWHAESTTLLYDPTSDEWLEALAGPLQQILDRHDLEAHLRLTLGRLGNAREPDMAAQHRALATINITRTQYEEVRQRWFNNLQWLVERLRPVMALLRPDFNVGLLASLGSVEAAQDCIGPWVGQNPAAAWLIEQASEGDDRAMGRALWERLGTRAELQAWNAALRASGPEYRELENSEWLAQLRSHRAAAMIPLLSIARWIAAREKQPSDYVRISEALQKDPEAAHLARSYWEVPFHATLRELRGAFVGIQGADAALAVIDAATDIDMLCSSIERDLEGAEPRVDPSGLLRDNLDRCGQLLGQLQMSAVAWRGKMKQPVGPWAQAADSLLEHVRVKLRRGDGYLSRFDDAEALRRLRESLENVVPDPSFWSLIEGCSSSVDVRARLGVTAEDEARALVPIASAQQDAQRRARLARVCGGEYDPDAPSLGSQLWTDLSKKFTQDELGALATSLVGANLEVLQRAGRKRETKGNGGGSGGSRKGLQMSDGLKRVVGLIGEILAFRILEKRFGETAVGRNAWCSKNSSLVFSDNEGDDSLGYDFQVVSDRYTWHIEVKASLDTSEQFELGSSEVRKALELANKRRQRYRILHICNLNGEPEVRFLPNPYDQNQRDRFIIDEAGMRVRYREVRDEENSD</sequence>